<organism evidence="2">
    <name type="scientific">uncultured Caudovirales phage</name>
    <dbReference type="NCBI Taxonomy" id="2100421"/>
    <lineage>
        <taxon>Viruses</taxon>
        <taxon>Duplodnaviria</taxon>
        <taxon>Heunggongvirae</taxon>
        <taxon>Uroviricota</taxon>
        <taxon>Caudoviricetes</taxon>
        <taxon>Peduoviridae</taxon>
        <taxon>Maltschvirus</taxon>
        <taxon>Maltschvirus maltsch</taxon>
    </lineage>
</organism>
<reference evidence="2" key="1">
    <citation type="submission" date="2020-04" db="EMBL/GenBank/DDBJ databases">
        <authorList>
            <person name="Chiriac C."/>
            <person name="Salcher M."/>
            <person name="Ghai R."/>
            <person name="Kavagutti S V."/>
        </authorList>
    </citation>
    <scope>NUCLEOTIDE SEQUENCE</scope>
</reference>
<evidence type="ECO:0000313" key="3">
    <source>
        <dbReference type="EMBL" id="CAB5225435.1"/>
    </source>
</evidence>
<dbReference type="Gene3D" id="1.10.10.60">
    <property type="entry name" value="Homeodomain-like"/>
    <property type="match status" value="1"/>
</dbReference>
<evidence type="ECO:0000313" key="1">
    <source>
        <dbReference type="EMBL" id="CAB4152205.1"/>
    </source>
</evidence>
<accession>A0A6J5NI34</accession>
<dbReference type="EMBL" id="LR796557">
    <property type="protein sequence ID" value="CAB4152205.1"/>
    <property type="molecule type" value="Genomic_DNA"/>
</dbReference>
<proteinExistence type="predicted"/>
<dbReference type="EMBL" id="LR798345">
    <property type="protein sequence ID" value="CAB5225435.1"/>
    <property type="molecule type" value="Genomic_DNA"/>
</dbReference>
<dbReference type="EMBL" id="LR796656">
    <property type="protein sequence ID" value="CAB4157416.1"/>
    <property type="molecule type" value="Genomic_DNA"/>
</dbReference>
<sequence length="115" mass="12959">MARPKSGISKPHEPTDKTRAEVGALVSFGNTQEQIADHLGIDINTLVKYYRDEIDNSVVRANAKVAAKLFRKATEGDDLSAMIFWLKTRGKWREKDDEGVTNKKLVEMLIDKLVD</sequence>
<evidence type="ECO:0000313" key="2">
    <source>
        <dbReference type="EMBL" id="CAB4157416.1"/>
    </source>
</evidence>
<gene>
    <name evidence="1" type="ORF">UFOVP590_61</name>
    <name evidence="2" type="ORF">UFOVP685_23</name>
    <name evidence="3" type="ORF">UFOVP750_29</name>
</gene>
<name>A0A6J5NI34_9CAUD</name>
<protein>
    <submittedName>
        <fullName evidence="2">Uncharacterized protein</fullName>
    </submittedName>
</protein>